<dbReference type="RefSeq" id="WP_163960510.1">
    <property type="nucleotide sequence ID" value="NZ_JAAIVB010000010.1"/>
</dbReference>
<dbReference type="GO" id="GO:0016810">
    <property type="term" value="F:hydrolase activity, acting on carbon-nitrogen (but not peptide) bonds"/>
    <property type="evidence" value="ECO:0007669"/>
    <property type="project" value="InterPro"/>
</dbReference>
<dbReference type="Proteomes" id="UP000482155">
    <property type="component" value="Unassembled WGS sequence"/>
</dbReference>
<evidence type="ECO:0000313" key="3">
    <source>
        <dbReference type="EMBL" id="NEX60014.1"/>
    </source>
</evidence>
<dbReference type="InterPro" id="IPR029062">
    <property type="entry name" value="Class_I_gatase-like"/>
</dbReference>
<dbReference type="InterPro" id="IPR011330">
    <property type="entry name" value="Glyco_hydro/deAcase_b/a-brl"/>
</dbReference>
<evidence type="ECO:0000259" key="2">
    <source>
        <dbReference type="Pfam" id="PF01522"/>
    </source>
</evidence>
<comment type="caution">
    <text evidence="3">The sequence shown here is derived from an EMBL/GenBank/DDBJ whole genome shotgun (WGS) entry which is preliminary data.</text>
</comment>
<keyword evidence="1" id="KW-1133">Transmembrane helix</keyword>
<name>A0A6B3SGM1_9BURK</name>
<dbReference type="SUPFAM" id="SSF88713">
    <property type="entry name" value="Glycoside hydrolase/deacetylase"/>
    <property type="match status" value="1"/>
</dbReference>
<keyword evidence="4" id="KW-1185">Reference proteome</keyword>
<sequence length="623" mass="69392">MKDKRDFRRSRKPLFKRLGTYLPLMIVLGLGLPALLYMTVMQTLGWSVPMIGINGAVAAVAQSSRQIVLYASPSTRSFFAQSGGNYDTLLVPWRNYFANRKLRYAEVKDPADLHDFSDAVLILPSAVALSDSERTEIAALRSRGGSLLATWASGARNAKGDWSGWQFLEANGARMVGEIPATTEAGYLVLNGESPVTHTQPAGQRIALIKTAETLLRLKGENVAGRFMNWARIQDEERKEEGAIVYAEPTPGASRSVFFAFSESVWEGRPLLMYDVIDDAIQWLQRDPALVRAAWPQARKAAEVIEMDTEDSFPNAMVFAEMAKKIDYRPTFYVLTSVGRRYPDILGKLAQDFEVGYHADVHDSFKGQPARLQEQRLEIMKAEMATVVENTKKLTGFRAPLEGYDATTEVLLQKAGMRHHTADPSRSDARLPLVLKMDDVPLEDTLIILPRTQRDDINLNGQNLSIEQYTKALVDDFDVAMDNGGLGLLSVHTQSFHKDGVLAKSMETLLPHIKERKNKIWLASAGEVAEWWRDRERFKLSYSKSGRRLEFNITVTGKKPLNGASVIMMLPQKNATLAIKPVKIGAPEAKVVPLDEYRASVQFASLQPGDYAYQATFSAAGMK</sequence>
<organism evidence="3 4">
    <name type="scientific">Noviherbaspirillum galbum</name>
    <dbReference type="NCBI Taxonomy" id="2709383"/>
    <lineage>
        <taxon>Bacteria</taxon>
        <taxon>Pseudomonadati</taxon>
        <taxon>Pseudomonadota</taxon>
        <taxon>Betaproteobacteria</taxon>
        <taxon>Burkholderiales</taxon>
        <taxon>Oxalobacteraceae</taxon>
        <taxon>Noviherbaspirillum</taxon>
    </lineage>
</organism>
<feature type="transmembrane region" description="Helical" evidence="1">
    <location>
        <begin position="21"/>
        <end position="40"/>
    </location>
</feature>
<evidence type="ECO:0000313" key="4">
    <source>
        <dbReference type="Proteomes" id="UP000482155"/>
    </source>
</evidence>
<dbReference type="EMBL" id="JAAIVB010000010">
    <property type="protein sequence ID" value="NEX60014.1"/>
    <property type="molecule type" value="Genomic_DNA"/>
</dbReference>
<dbReference type="Pfam" id="PF01522">
    <property type="entry name" value="Polysacc_deac_1"/>
    <property type="match status" value="1"/>
</dbReference>
<proteinExistence type="predicted"/>
<dbReference type="GO" id="GO:0005975">
    <property type="term" value="P:carbohydrate metabolic process"/>
    <property type="evidence" value="ECO:0007669"/>
    <property type="project" value="InterPro"/>
</dbReference>
<protein>
    <recommendedName>
        <fullName evidence="2">NodB homology domain-containing protein</fullName>
    </recommendedName>
</protein>
<accession>A0A6B3SGM1</accession>
<feature type="domain" description="NodB homology" evidence="2">
    <location>
        <begin position="324"/>
        <end position="418"/>
    </location>
</feature>
<keyword evidence="1" id="KW-0812">Transmembrane</keyword>
<dbReference type="Gene3D" id="3.40.50.880">
    <property type="match status" value="1"/>
</dbReference>
<gene>
    <name evidence="3" type="ORF">G3574_02885</name>
</gene>
<dbReference type="InterPro" id="IPR002509">
    <property type="entry name" value="NODB_dom"/>
</dbReference>
<dbReference type="Gene3D" id="3.20.20.370">
    <property type="entry name" value="Glycoside hydrolase/deacetylase"/>
    <property type="match status" value="1"/>
</dbReference>
<reference evidence="3 4" key="1">
    <citation type="submission" date="2020-02" db="EMBL/GenBank/DDBJ databases">
        <authorList>
            <person name="Kim M.K."/>
        </authorList>
    </citation>
    <scope>NUCLEOTIDE SEQUENCE [LARGE SCALE GENOMIC DNA]</scope>
    <source>
        <strain evidence="3 4">17J57-3</strain>
    </source>
</reference>
<keyword evidence="1" id="KW-0472">Membrane</keyword>
<evidence type="ECO:0000256" key="1">
    <source>
        <dbReference type="SAM" id="Phobius"/>
    </source>
</evidence>
<dbReference type="AlphaFoldDB" id="A0A6B3SGM1"/>